<evidence type="ECO:0000256" key="1">
    <source>
        <dbReference type="SAM" id="Phobius"/>
    </source>
</evidence>
<evidence type="ECO:0000313" key="2">
    <source>
        <dbReference type="EMBL" id="MBB3205138.1"/>
    </source>
</evidence>
<evidence type="ECO:0008006" key="4">
    <source>
        <dbReference type="Google" id="ProtNLM"/>
    </source>
</evidence>
<sequence>MMNWSHEIDDAIQTSDPRLSNFKITRLHWLLSNALSEELGHDVGANFHSWAVWGSRKAGVTIRQADRDQASRDATIVAGIVGGLVGVVVGWAVARTSTISLPTSIMTWVTIGTITGGICGWLLARYTRVRAASLILRGNRIVLDDIGRVTASYLNFLSRSRSLPAETADFASWRASLRPGKSEDDGQDLLARAFSCYEQARTSDDAKTKHEQTYFGNCLAVLHEHYRLQPIIARSLPFLISRCVTQRLMTYSVGETQLAVHDDVPPLDETTFPPTLMKIQSIELGEFLHGSHGWDVGRDQLTDTKAHAWTDLHQRMGYIVNLFRTRHLSPDVVASPYDDDQLSDIAEGKLPQQPW</sequence>
<protein>
    <recommendedName>
        <fullName evidence="4">Transmembrane protein</fullName>
    </recommendedName>
</protein>
<accession>A0A7W5DW11</accession>
<organism evidence="2 3">
    <name type="scientific">Aporhodopirellula rubra</name>
    <dbReference type="NCBI Taxonomy" id="980271"/>
    <lineage>
        <taxon>Bacteria</taxon>
        <taxon>Pseudomonadati</taxon>
        <taxon>Planctomycetota</taxon>
        <taxon>Planctomycetia</taxon>
        <taxon>Pirellulales</taxon>
        <taxon>Pirellulaceae</taxon>
        <taxon>Aporhodopirellula</taxon>
    </lineage>
</organism>
<keyword evidence="1" id="KW-0812">Transmembrane</keyword>
<dbReference type="EMBL" id="JACHXU010000002">
    <property type="protein sequence ID" value="MBB3205138.1"/>
    <property type="molecule type" value="Genomic_DNA"/>
</dbReference>
<keyword evidence="1" id="KW-1133">Transmembrane helix</keyword>
<evidence type="ECO:0000313" key="3">
    <source>
        <dbReference type="Proteomes" id="UP000536179"/>
    </source>
</evidence>
<keyword evidence="1" id="KW-0472">Membrane</keyword>
<dbReference type="AlphaFoldDB" id="A0A7W5DW11"/>
<proteinExistence type="predicted"/>
<feature type="transmembrane region" description="Helical" evidence="1">
    <location>
        <begin position="105"/>
        <end position="124"/>
    </location>
</feature>
<feature type="transmembrane region" description="Helical" evidence="1">
    <location>
        <begin position="74"/>
        <end position="93"/>
    </location>
</feature>
<gene>
    <name evidence="2" type="ORF">FHS27_000905</name>
</gene>
<name>A0A7W5DW11_9BACT</name>
<reference evidence="2 3" key="1">
    <citation type="submission" date="2020-08" db="EMBL/GenBank/DDBJ databases">
        <title>Genomic Encyclopedia of Type Strains, Phase III (KMG-III): the genomes of soil and plant-associated and newly described type strains.</title>
        <authorList>
            <person name="Whitman W."/>
        </authorList>
    </citation>
    <scope>NUCLEOTIDE SEQUENCE [LARGE SCALE GENOMIC DNA]</scope>
    <source>
        <strain evidence="2 3">CECT 8075</strain>
    </source>
</reference>
<comment type="caution">
    <text evidence="2">The sequence shown here is derived from an EMBL/GenBank/DDBJ whole genome shotgun (WGS) entry which is preliminary data.</text>
</comment>
<dbReference type="Proteomes" id="UP000536179">
    <property type="component" value="Unassembled WGS sequence"/>
</dbReference>
<keyword evidence="3" id="KW-1185">Reference proteome</keyword>